<proteinExistence type="predicted"/>
<dbReference type="Proteomes" id="UP000613160">
    <property type="component" value="Unassembled WGS sequence"/>
</dbReference>
<evidence type="ECO:0000313" key="2">
    <source>
        <dbReference type="Proteomes" id="UP000613160"/>
    </source>
</evidence>
<keyword evidence="2" id="KW-1185">Reference proteome</keyword>
<dbReference type="EMBL" id="BMJJ01000010">
    <property type="protein sequence ID" value="GGD31418.1"/>
    <property type="molecule type" value="Genomic_DNA"/>
</dbReference>
<comment type="caution">
    <text evidence="1">The sequence shown here is derived from an EMBL/GenBank/DDBJ whole genome shotgun (WGS) entry which is preliminary data.</text>
</comment>
<reference evidence="1" key="2">
    <citation type="submission" date="2020-09" db="EMBL/GenBank/DDBJ databases">
        <authorList>
            <person name="Sun Q."/>
            <person name="Zhou Y."/>
        </authorList>
    </citation>
    <scope>NUCLEOTIDE SEQUENCE</scope>
    <source>
        <strain evidence="1">CGMCC 1.15493</strain>
    </source>
</reference>
<evidence type="ECO:0000313" key="1">
    <source>
        <dbReference type="EMBL" id="GGD31418.1"/>
    </source>
</evidence>
<accession>A0A917DDL0</accession>
<sequence length="59" mass="6866">MRDRRPLLVDPVQNPDLHRLLKQRVGYHPEFNLPDYLIEKLERLEAATQAARSDDVGKA</sequence>
<organism evidence="1 2">
    <name type="scientific">Aureimonas glaciei</name>
    <dbReference type="NCBI Taxonomy" id="1776957"/>
    <lineage>
        <taxon>Bacteria</taxon>
        <taxon>Pseudomonadati</taxon>
        <taxon>Pseudomonadota</taxon>
        <taxon>Alphaproteobacteria</taxon>
        <taxon>Hyphomicrobiales</taxon>
        <taxon>Aurantimonadaceae</taxon>
        <taxon>Aureimonas</taxon>
    </lineage>
</organism>
<gene>
    <name evidence="1" type="ORF">GCM10011335_38060</name>
</gene>
<name>A0A917DDL0_9HYPH</name>
<protein>
    <submittedName>
        <fullName evidence="1">Uncharacterized protein</fullName>
    </submittedName>
</protein>
<reference evidence="1" key="1">
    <citation type="journal article" date="2014" name="Int. J. Syst. Evol. Microbiol.">
        <title>Complete genome sequence of Corynebacterium casei LMG S-19264T (=DSM 44701T), isolated from a smear-ripened cheese.</title>
        <authorList>
            <consortium name="US DOE Joint Genome Institute (JGI-PGF)"/>
            <person name="Walter F."/>
            <person name="Albersmeier A."/>
            <person name="Kalinowski J."/>
            <person name="Ruckert C."/>
        </authorList>
    </citation>
    <scope>NUCLEOTIDE SEQUENCE</scope>
    <source>
        <strain evidence="1">CGMCC 1.15493</strain>
    </source>
</reference>
<dbReference type="AlphaFoldDB" id="A0A917DDL0"/>